<evidence type="ECO:0008006" key="3">
    <source>
        <dbReference type="Google" id="ProtNLM"/>
    </source>
</evidence>
<accession>A0A1N6YKG4</accession>
<evidence type="ECO:0000313" key="1">
    <source>
        <dbReference type="EMBL" id="SIR15093.1"/>
    </source>
</evidence>
<name>A0A1N6YKG4_9EURY</name>
<organism evidence="1 2">
    <name type="scientific">Haladaptatus litoreus</name>
    <dbReference type="NCBI Taxonomy" id="553468"/>
    <lineage>
        <taxon>Archaea</taxon>
        <taxon>Methanobacteriati</taxon>
        <taxon>Methanobacteriota</taxon>
        <taxon>Stenosarchaea group</taxon>
        <taxon>Halobacteria</taxon>
        <taxon>Halobacteriales</taxon>
        <taxon>Haladaptataceae</taxon>
        <taxon>Haladaptatus</taxon>
    </lineage>
</organism>
<keyword evidence="2" id="KW-1185">Reference proteome</keyword>
<dbReference type="EMBL" id="FTNO01000001">
    <property type="protein sequence ID" value="SIR15093.1"/>
    <property type="molecule type" value="Genomic_DNA"/>
</dbReference>
<dbReference type="Proteomes" id="UP000186914">
    <property type="component" value="Unassembled WGS sequence"/>
</dbReference>
<proteinExistence type="predicted"/>
<dbReference type="Gene3D" id="3.30.1460.10">
    <property type="match status" value="1"/>
</dbReference>
<gene>
    <name evidence="1" type="ORF">SAMN05421858_1611</name>
</gene>
<dbReference type="RefSeq" id="WP_076429478.1">
    <property type="nucleotide sequence ID" value="NZ_FTNO01000001.1"/>
</dbReference>
<dbReference type="AlphaFoldDB" id="A0A1N6YKG4"/>
<protein>
    <recommendedName>
        <fullName evidence="3">Sensory transduction regulator</fullName>
    </recommendedName>
</protein>
<reference evidence="2" key="1">
    <citation type="submission" date="2017-01" db="EMBL/GenBank/DDBJ databases">
        <authorList>
            <person name="Varghese N."/>
            <person name="Submissions S."/>
        </authorList>
    </citation>
    <scope>NUCLEOTIDE SEQUENCE [LARGE SCALE GENOMIC DNA]</scope>
    <source>
        <strain evidence="2">CGMCC 1.7737</strain>
    </source>
</reference>
<evidence type="ECO:0000313" key="2">
    <source>
        <dbReference type="Proteomes" id="UP000186914"/>
    </source>
</evidence>
<sequence length="156" mass="17867">MGEHISSEQVEEWLDEDVVQDVQRVSDDETEFNFQLRLARLPLHIIKEETWGPLRLVSKNAFDTDRTMELKQDDRSRQELLARIGPVLAATPGFYTFLDEEGISCDFAEAHSIQLEHRIYPDGASQQATMEGLMNLATAVRYLQNTIAVMLQNQQT</sequence>
<dbReference type="OrthoDB" id="202337at2157"/>